<evidence type="ECO:0000313" key="3">
    <source>
        <dbReference type="Proteomes" id="UP000692954"/>
    </source>
</evidence>
<proteinExistence type="predicted"/>
<dbReference type="OrthoDB" id="309295at2759"/>
<gene>
    <name evidence="2" type="ORF">PSON_ATCC_30995.1.T0870050</name>
</gene>
<dbReference type="AlphaFoldDB" id="A0A8S1PVJ3"/>
<feature type="region of interest" description="Disordered" evidence="1">
    <location>
        <begin position="47"/>
        <end position="79"/>
    </location>
</feature>
<sequence length="138" mass="16784">MSKEVNRQEYARKKHFNDKKKQFAIDKLKTQFPKTLESFQEENQELKDCNSSKGLDSNKEINHKEGCSHENQKNQQQQKRKLVKNYIYYKTEYNYGRGYSPEYYFARQIYQKKQADLLKVELKQKILKGKDYNDDFLY</sequence>
<dbReference type="EMBL" id="CAJJDN010000087">
    <property type="protein sequence ID" value="CAD8106573.1"/>
    <property type="molecule type" value="Genomic_DNA"/>
</dbReference>
<organism evidence="2 3">
    <name type="scientific">Paramecium sonneborni</name>
    <dbReference type="NCBI Taxonomy" id="65129"/>
    <lineage>
        <taxon>Eukaryota</taxon>
        <taxon>Sar</taxon>
        <taxon>Alveolata</taxon>
        <taxon>Ciliophora</taxon>
        <taxon>Intramacronucleata</taxon>
        <taxon>Oligohymenophorea</taxon>
        <taxon>Peniculida</taxon>
        <taxon>Parameciidae</taxon>
        <taxon>Paramecium</taxon>
    </lineage>
</organism>
<accession>A0A8S1PVJ3</accession>
<evidence type="ECO:0000256" key="1">
    <source>
        <dbReference type="SAM" id="MobiDB-lite"/>
    </source>
</evidence>
<comment type="caution">
    <text evidence="2">The sequence shown here is derived from an EMBL/GenBank/DDBJ whole genome shotgun (WGS) entry which is preliminary data.</text>
</comment>
<dbReference type="Proteomes" id="UP000692954">
    <property type="component" value="Unassembled WGS sequence"/>
</dbReference>
<evidence type="ECO:0000313" key="2">
    <source>
        <dbReference type="EMBL" id="CAD8106573.1"/>
    </source>
</evidence>
<feature type="compositionally biased region" description="Basic and acidic residues" evidence="1">
    <location>
        <begin position="47"/>
        <end position="72"/>
    </location>
</feature>
<keyword evidence="3" id="KW-1185">Reference proteome</keyword>
<name>A0A8S1PVJ3_9CILI</name>
<reference evidence="2" key="1">
    <citation type="submission" date="2021-01" db="EMBL/GenBank/DDBJ databases">
        <authorList>
            <consortium name="Genoscope - CEA"/>
            <person name="William W."/>
        </authorList>
    </citation>
    <scope>NUCLEOTIDE SEQUENCE</scope>
</reference>
<protein>
    <submittedName>
        <fullName evidence="2">Uncharacterized protein</fullName>
    </submittedName>
</protein>